<evidence type="ECO:0000313" key="2">
    <source>
        <dbReference type="Proteomes" id="UP001196413"/>
    </source>
</evidence>
<evidence type="ECO:0000313" key="1">
    <source>
        <dbReference type="EMBL" id="KAJ1366971.1"/>
    </source>
</evidence>
<proteinExistence type="predicted"/>
<sequence length="74" mass="8042">MSPVGPMVTPPSVVAQQKEKMPQVSGHSCQVNIISLSNICPFLHFVEAIIAISHSDYLRRVVFDQSSNVSTGCK</sequence>
<comment type="caution">
    <text evidence="1">The sequence shown here is derived from an EMBL/GenBank/DDBJ whole genome shotgun (WGS) entry which is preliminary data.</text>
</comment>
<dbReference type="AlphaFoldDB" id="A0AAD5R046"/>
<dbReference type="Proteomes" id="UP001196413">
    <property type="component" value="Unassembled WGS sequence"/>
</dbReference>
<dbReference type="EMBL" id="JAHQIW010005735">
    <property type="protein sequence ID" value="KAJ1366971.1"/>
    <property type="molecule type" value="Genomic_DNA"/>
</dbReference>
<reference evidence="1" key="1">
    <citation type="submission" date="2021-06" db="EMBL/GenBank/DDBJ databases">
        <title>Parelaphostrongylus tenuis whole genome reference sequence.</title>
        <authorList>
            <person name="Garwood T.J."/>
            <person name="Larsen P.A."/>
            <person name="Fountain-Jones N.M."/>
            <person name="Garbe J.R."/>
            <person name="Macchietto M.G."/>
            <person name="Kania S.A."/>
            <person name="Gerhold R.W."/>
            <person name="Richards J.E."/>
            <person name="Wolf T.M."/>
        </authorList>
    </citation>
    <scope>NUCLEOTIDE SEQUENCE</scope>
    <source>
        <strain evidence="1">MNPRO001-30</strain>
        <tissue evidence="1">Meninges</tissue>
    </source>
</reference>
<organism evidence="1 2">
    <name type="scientific">Parelaphostrongylus tenuis</name>
    <name type="common">Meningeal worm</name>
    <dbReference type="NCBI Taxonomy" id="148309"/>
    <lineage>
        <taxon>Eukaryota</taxon>
        <taxon>Metazoa</taxon>
        <taxon>Ecdysozoa</taxon>
        <taxon>Nematoda</taxon>
        <taxon>Chromadorea</taxon>
        <taxon>Rhabditida</taxon>
        <taxon>Rhabditina</taxon>
        <taxon>Rhabditomorpha</taxon>
        <taxon>Strongyloidea</taxon>
        <taxon>Metastrongylidae</taxon>
        <taxon>Parelaphostrongylus</taxon>
    </lineage>
</organism>
<keyword evidence="2" id="KW-1185">Reference proteome</keyword>
<name>A0AAD5R046_PARTN</name>
<accession>A0AAD5R046</accession>
<protein>
    <submittedName>
        <fullName evidence="1">Uncharacterized protein</fullName>
    </submittedName>
</protein>
<gene>
    <name evidence="1" type="ORF">KIN20_027793</name>
</gene>